<dbReference type="Gene3D" id="2.20.28.30">
    <property type="entry name" value="RNA polymerase ii, chain L"/>
    <property type="match status" value="1"/>
</dbReference>
<feature type="transmembrane region" description="Helical" evidence="1">
    <location>
        <begin position="69"/>
        <end position="89"/>
    </location>
</feature>
<dbReference type="eggNOG" id="COG4886">
    <property type="taxonomic scope" value="Bacteria"/>
</dbReference>
<comment type="caution">
    <text evidence="2">The sequence shown here is derived from an EMBL/GenBank/DDBJ whole genome shotgun (WGS) entry which is preliminary data.</text>
</comment>
<dbReference type="STRING" id="679200.HMPREF9333_01881"/>
<dbReference type="OrthoDB" id="1843719at2"/>
<proteinExistence type="predicted"/>
<organism evidence="2 3">
    <name type="scientific">Johnsonella ignava ATCC 51276</name>
    <dbReference type="NCBI Taxonomy" id="679200"/>
    <lineage>
        <taxon>Bacteria</taxon>
        <taxon>Bacillati</taxon>
        <taxon>Bacillota</taxon>
        <taxon>Clostridia</taxon>
        <taxon>Lachnospirales</taxon>
        <taxon>Lachnospiraceae</taxon>
        <taxon>Johnsonella</taxon>
    </lineage>
</organism>
<dbReference type="AlphaFoldDB" id="G5GJZ1"/>
<keyword evidence="1" id="KW-1133">Transmembrane helix</keyword>
<dbReference type="Proteomes" id="UP000003011">
    <property type="component" value="Unassembled WGS sequence"/>
</dbReference>
<reference evidence="2 3" key="1">
    <citation type="submission" date="2011-08" db="EMBL/GenBank/DDBJ databases">
        <title>The Genome Sequence of Johnsonella ignava ATCC 51276.</title>
        <authorList>
            <consortium name="The Broad Institute Genome Sequencing Platform"/>
            <person name="Earl A."/>
            <person name="Ward D."/>
            <person name="Feldgarden M."/>
            <person name="Gevers D."/>
            <person name="Izard J."/>
            <person name="Blanton J.M."/>
            <person name="Baranova O.V."/>
            <person name="Dewhirst F.E."/>
            <person name="Young S.K."/>
            <person name="Zeng Q."/>
            <person name="Gargeya S."/>
            <person name="Fitzgerald M."/>
            <person name="Haas B."/>
            <person name="Abouelleil A."/>
            <person name="Alvarado L."/>
            <person name="Arachchi H.M."/>
            <person name="Berlin A."/>
            <person name="Brown A."/>
            <person name="Chapman S.B."/>
            <person name="Chen Z."/>
            <person name="Dunbar C."/>
            <person name="Freedman E."/>
            <person name="Gearin G."/>
            <person name="Gellesch M."/>
            <person name="Goldberg J."/>
            <person name="Griggs A."/>
            <person name="Gujja S."/>
            <person name="Heiman D."/>
            <person name="Howarth C."/>
            <person name="Larson L."/>
            <person name="Lui A."/>
            <person name="MacDonald P.J.P."/>
            <person name="Montmayeur A."/>
            <person name="Murphy C."/>
            <person name="Neiman D."/>
            <person name="Pearson M."/>
            <person name="Priest M."/>
            <person name="Roberts A."/>
            <person name="Saif S."/>
            <person name="Shea T."/>
            <person name="Shenoy N."/>
            <person name="Sisk P."/>
            <person name="Stolte C."/>
            <person name="Sykes S."/>
            <person name="Wortman J."/>
            <person name="Nusbaum C."/>
            <person name="Birren B."/>
        </authorList>
    </citation>
    <scope>NUCLEOTIDE SEQUENCE [LARGE SCALE GENOMIC DNA]</scope>
    <source>
        <strain evidence="2 3">ATCC 51276</strain>
    </source>
</reference>
<evidence type="ECO:0000256" key="1">
    <source>
        <dbReference type="SAM" id="Phobius"/>
    </source>
</evidence>
<protein>
    <submittedName>
        <fullName evidence="2">Uncharacterized protein</fullName>
    </submittedName>
</protein>
<dbReference type="InterPro" id="IPR032675">
    <property type="entry name" value="LRR_dom_sf"/>
</dbReference>
<keyword evidence="3" id="KW-1185">Reference proteome</keyword>
<accession>G5GJZ1</accession>
<evidence type="ECO:0000313" key="3">
    <source>
        <dbReference type="Proteomes" id="UP000003011"/>
    </source>
</evidence>
<dbReference type="RefSeq" id="WP_005541680.1">
    <property type="nucleotide sequence ID" value="NZ_JH378836.1"/>
</dbReference>
<gene>
    <name evidence="2" type="ORF">HMPREF9333_01881</name>
</gene>
<keyword evidence="1" id="KW-0472">Membrane</keyword>
<dbReference type="EMBL" id="ACZL01000031">
    <property type="protein sequence ID" value="EHI55034.1"/>
    <property type="molecule type" value="Genomic_DNA"/>
</dbReference>
<keyword evidence="1" id="KW-0812">Transmembrane</keyword>
<dbReference type="HOGENOM" id="CLU_1045002_0_0_9"/>
<dbReference type="Gene3D" id="3.80.10.10">
    <property type="entry name" value="Ribonuclease Inhibitor"/>
    <property type="match status" value="1"/>
</dbReference>
<name>G5GJZ1_9FIRM</name>
<evidence type="ECO:0000313" key="2">
    <source>
        <dbReference type="EMBL" id="EHI55034.1"/>
    </source>
</evidence>
<sequence length="266" mass="29628">MKIINLKCPQCGAELEVHEEGLVKCKFCGSTFYAEADKAPITMNTTINNFNTATSSYNTAEAKNKAMKIVGAVITGCTILLFFVIYMMIQPVSGGKLKYSADRRETAITNKLDKYYTDNKKSSQEKKYTGSGLEDISFLREKSYITELELTKCGMITDYSVLNNMPNIESLTLKEASNLDNLNFLSSMTKIKNLSIEGSEIEDLSPLSNKLSLTALELYNNQKIQDYTAVTSLKSLKKLYINSEDSAVIPDISGLNFLTDVKINEK</sequence>
<dbReference type="SUPFAM" id="SSF52058">
    <property type="entry name" value="L domain-like"/>
    <property type="match status" value="1"/>
</dbReference>